<feature type="transmembrane region" description="Helical" evidence="8">
    <location>
        <begin position="266"/>
        <end position="286"/>
    </location>
</feature>
<organism evidence="10 11">
    <name type="scientific">Sphingomonas arvum</name>
    <dbReference type="NCBI Taxonomy" id="2992113"/>
    <lineage>
        <taxon>Bacteria</taxon>
        <taxon>Pseudomonadati</taxon>
        <taxon>Pseudomonadota</taxon>
        <taxon>Alphaproteobacteria</taxon>
        <taxon>Sphingomonadales</taxon>
        <taxon>Sphingomonadaceae</taxon>
        <taxon>Sphingomonas</taxon>
    </lineage>
</organism>
<evidence type="ECO:0000256" key="5">
    <source>
        <dbReference type="ARBA" id="ARBA00022692"/>
    </source>
</evidence>
<comment type="similarity">
    <text evidence="2 8">Belongs to the NiCoT transporter (TC 2.A.52) family.</text>
</comment>
<evidence type="ECO:0000256" key="3">
    <source>
        <dbReference type="ARBA" id="ARBA00022448"/>
    </source>
</evidence>
<keyword evidence="11" id="KW-1185">Reference proteome</keyword>
<dbReference type="InterPro" id="IPR004688">
    <property type="entry name" value="Ni/Co_transpt"/>
</dbReference>
<feature type="transmembrane region" description="Helical" evidence="8">
    <location>
        <begin position="52"/>
        <end position="77"/>
    </location>
</feature>
<feature type="transmembrane region" description="Helical" evidence="8">
    <location>
        <begin position="142"/>
        <end position="168"/>
    </location>
</feature>
<feature type="transmembrane region" description="Helical" evidence="8">
    <location>
        <begin position="89"/>
        <end position="113"/>
    </location>
</feature>
<feature type="transmembrane region" description="Helical" evidence="8">
    <location>
        <begin position="180"/>
        <end position="206"/>
    </location>
</feature>
<keyword evidence="5 8" id="KW-0812">Transmembrane</keyword>
<evidence type="ECO:0000256" key="8">
    <source>
        <dbReference type="RuleBase" id="RU362101"/>
    </source>
</evidence>
<keyword evidence="3 8" id="KW-0813">Transport</keyword>
<feature type="transmembrane region" description="Helical" evidence="8">
    <location>
        <begin position="218"/>
        <end position="240"/>
    </location>
</feature>
<dbReference type="Proteomes" id="UP001526246">
    <property type="component" value="Unassembled WGS sequence"/>
</dbReference>
<gene>
    <name evidence="10" type="ORF">OMW55_05195</name>
</gene>
<feature type="transmembrane region" description="Helical" evidence="8">
    <location>
        <begin position="6"/>
        <end position="24"/>
    </location>
</feature>
<reference evidence="10 11" key="1">
    <citation type="submission" date="2022-10" db="EMBL/GenBank/DDBJ databases">
        <title>Sphingomonas sp.</title>
        <authorList>
            <person name="Jin C."/>
        </authorList>
    </citation>
    <scope>NUCLEOTIDE SEQUENCE [LARGE SCALE GENOMIC DNA]</scope>
    <source>
        <strain evidence="10 11">BN140010</strain>
    </source>
</reference>
<comment type="subcellular location">
    <subcellularLocation>
        <location evidence="8">Cell membrane</location>
        <topology evidence="8">Multi-pass membrane protein</topology>
    </subcellularLocation>
    <subcellularLocation>
        <location evidence="1">Endomembrane system</location>
        <topology evidence="1">Multi-pass membrane protein</topology>
    </subcellularLocation>
</comment>
<dbReference type="InterPro" id="IPR011541">
    <property type="entry name" value="Ni/Co_transpt_high_affinity"/>
</dbReference>
<keyword evidence="7 8" id="KW-0472">Membrane</keyword>
<evidence type="ECO:0000256" key="4">
    <source>
        <dbReference type="ARBA" id="ARBA00022596"/>
    </source>
</evidence>
<keyword evidence="6 8" id="KW-1133">Transmembrane helix</keyword>
<dbReference type="Pfam" id="PF03824">
    <property type="entry name" value="NicO"/>
    <property type="match status" value="1"/>
</dbReference>
<feature type="compositionally biased region" description="Low complexity" evidence="9">
    <location>
        <begin position="297"/>
        <end position="309"/>
    </location>
</feature>
<evidence type="ECO:0000256" key="7">
    <source>
        <dbReference type="ARBA" id="ARBA00023136"/>
    </source>
</evidence>
<feature type="region of interest" description="Disordered" evidence="9">
    <location>
        <begin position="296"/>
        <end position="334"/>
    </location>
</feature>
<dbReference type="EMBL" id="JAPDOB010000001">
    <property type="protein sequence ID" value="MCW3797203.1"/>
    <property type="molecule type" value="Genomic_DNA"/>
</dbReference>
<protein>
    <recommendedName>
        <fullName evidence="8">Nickel/cobalt efflux system</fullName>
    </recommendedName>
</protein>
<evidence type="ECO:0000256" key="9">
    <source>
        <dbReference type="SAM" id="MobiDB-lite"/>
    </source>
</evidence>
<name>A0ABT3JDQ7_9SPHN</name>
<sequence length="334" mass="35212">MAAFIAFSGSPVLLGIALLIYGLGMRHGFDADHIAAIDNVTRKLMSDGQQPVAIGFFFAVGHSGLVIVVTLAIAHAASSAAWFEHYRAAGAAISQAISGTFLIAVAIANIFALRTAMQKSLSPSAAIPSFAARLVRAMRSSWHMLVLGVLFGLSFDTASEIAMFSLSAGQASNGMPLHEIAILPLLFTAGMTLVDTIDGLLVVGAYRLAVEQPERRRTYNLVVTSLSIALALSTGMLQLLPTVDPRFMSRPDALALLATVSEHSSLIGASVLAFILIAWAGTLVLARRRQTSDEATKAATAATTNNQATPFSKGRGVPFPRSNPLIRRSHDTAA</sequence>
<comment type="caution">
    <text evidence="10">The sequence shown here is derived from an EMBL/GenBank/DDBJ whole genome shotgun (WGS) entry which is preliminary data.</text>
</comment>
<evidence type="ECO:0000313" key="11">
    <source>
        <dbReference type="Proteomes" id="UP001526246"/>
    </source>
</evidence>
<keyword evidence="4" id="KW-0533">Nickel</keyword>
<evidence type="ECO:0000256" key="6">
    <source>
        <dbReference type="ARBA" id="ARBA00022989"/>
    </source>
</evidence>
<dbReference type="PANTHER" id="PTHR31611:SF0">
    <property type="entry name" value="HIGH-AFFINITY NICKEL TRANSPORT PROTEIN NIC1"/>
    <property type="match status" value="1"/>
</dbReference>
<evidence type="ECO:0000256" key="2">
    <source>
        <dbReference type="ARBA" id="ARBA00010892"/>
    </source>
</evidence>
<evidence type="ECO:0000313" key="10">
    <source>
        <dbReference type="EMBL" id="MCW3797203.1"/>
    </source>
</evidence>
<dbReference type="PANTHER" id="PTHR31611">
    <property type="entry name" value="HIGH-AFFINITY NICKEL TRANSPORT PROTEIN NIC1"/>
    <property type="match status" value="1"/>
</dbReference>
<dbReference type="RefSeq" id="WP_264881351.1">
    <property type="nucleotide sequence ID" value="NZ_JAPDOB010000001.1"/>
</dbReference>
<accession>A0ABT3JDQ7</accession>
<evidence type="ECO:0000256" key="1">
    <source>
        <dbReference type="ARBA" id="ARBA00004127"/>
    </source>
</evidence>
<proteinExistence type="inferred from homology"/>